<comment type="similarity">
    <text evidence="3">In the N-terminal section; belongs to the PMEI family.</text>
</comment>
<dbReference type="FunFam" id="1.20.140.40:FF:000001">
    <property type="entry name" value="Pectinesterase"/>
    <property type="match status" value="1"/>
</dbReference>
<dbReference type="Pfam" id="PF04043">
    <property type="entry name" value="PMEI"/>
    <property type="match status" value="1"/>
</dbReference>
<dbReference type="Proteomes" id="UP001163823">
    <property type="component" value="Chromosome 9"/>
</dbReference>
<keyword evidence="14" id="KW-0961">Cell wall biogenesis/degradation</keyword>
<keyword evidence="14" id="KW-0964">Secreted</keyword>
<proteinExistence type="inferred from homology"/>
<dbReference type="InterPro" id="IPR011050">
    <property type="entry name" value="Pectin_lyase_fold/virulence"/>
</dbReference>
<dbReference type="SMART" id="SM00856">
    <property type="entry name" value="PMEI"/>
    <property type="match status" value="1"/>
</dbReference>
<sequence>MAEGYNNNSHEKKKKIAIIGVSSILLVAMVAAVAVGVSQGNHKESGDSSTGVSQAQKNVQTLCQPTEFKETCEKSLASAAGTTDDPKELIRAGFRYTVNELKTAISNTTTLRELNRDPRGRQALDACTELLNLAIDDLDNSFDKLGTFDPTQMDHYIMDLKVWIGATITYQQTCLDAFENVTGNAGDQMKKVLNVTGQLSANAYDMVNQVSSVIKGLQLNNLSRKLLSDDGFPSWVTDGKKRLLQAAPGNIKADVVVAKDGSGQVNSVTEALKRVPKKNPKPFVIHVKAGIYNEHVLIGKDMPNVVLIGDGPTKTKITHNKNFADGTVTFHSATVAVVGANFIAKNIGIENSAGAIKHQAVALRSSGDNAIFFNCQFDGYQDTLYAHAKRQFYRDCTVSGTIDFIFGDGEAVFQNCKIVIRKPMDNQACIVTAQGRKKANGPGAIVLQGCHITGDPLYIPVKNINKGYLGRPWKEYSRTIIMNSQIDDVIQPEGWLPWMGTFALDTSFYAEVNNKGPGSVTTHRVTWRGIKKLTPQQAVDYTPGKYFLGDTWIPQAGIPYVSGVMN</sequence>
<evidence type="ECO:0000256" key="5">
    <source>
        <dbReference type="ARBA" id="ARBA00013229"/>
    </source>
</evidence>
<dbReference type="Gene3D" id="2.160.20.10">
    <property type="entry name" value="Single-stranded right-handed beta-helix, Pectin lyase-like"/>
    <property type="match status" value="1"/>
</dbReference>
<evidence type="ECO:0000256" key="2">
    <source>
        <dbReference type="ARBA" id="ARBA00005184"/>
    </source>
</evidence>
<keyword evidence="7 14" id="KW-0378">Hydrolase</keyword>
<keyword evidence="15" id="KW-1133">Transmembrane helix</keyword>
<dbReference type="Pfam" id="PF01095">
    <property type="entry name" value="Pectinesterase"/>
    <property type="match status" value="1"/>
</dbReference>
<organism evidence="17 18">
    <name type="scientific">Quillaja saponaria</name>
    <name type="common">Soap bark tree</name>
    <dbReference type="NCBI Taxonomy" id="32244"/>
    <lineage>
        <taxon>Eukaryota</taxon>
        <taxon>Viridiplantae</taxon>
        <taxon>Streptophyta</taxon>
        <taxon>Embryophyta</taxon>
        <taxon>Tracheophyta</taxon>
        <taxon>Spermatophyta</taxon>
        <taxon>Magnoliopsida</taxon>
        <taxon>eudicotyledons</taxon>
        <taxon>Gunneridae</taxon>
        <taxon>Pentapetalae</taxon>
        <taxon>rosids</taxon>
        <taxon>fabids</taxon>
        <taxon>Fabales</taxon>
        <taxon>Quillajaceae</taxon>
        <taxon>Quillaja</taxon>
    </lineage>
</organism>
<comment type="caution">
    <text evidence="17">The sequence shown here is derived from an EMBL/GenBank/DDBJ whole genome shotgun (WGS) entry which is preliminary data.</text>
</comment>
<name>A0AAD7PHI9_QUISA</name>
<evidence type="ECO:0000256" key="3">
    <source>
        <dbReference type="ARBA" id="ARBA00006027"/>
    </source>
</evidence>
<feature type="transmembrane region" description="Helical" evidence="15">
    <location>
        <begin position="16"/>
        <end position="37"/>
    </location>
</feature>
<comment type="function">
    <text evidence="12 14">Acts in the modification of cell walls via demethylesterification of cell wall pectin.</text>
</comment>
<dbReference type="PANTHER" id="PTHR31707">
    <property type="entry name" value="PECTINESTERASE"/>
    <property type="match status" value="1"/>
</dbReference>
<gene>
    <name evidence="17" type="ORF">O6P43_021777</name>
</gene>
<comment type="pathway">
    <text evidence="2 14">Glycan metabolism; pectin degradation; 2-dehydro-3-deoxy-D-gluconate from pectin: step 1/5.</text>
</comment>
<dbReference type="InterPro" id="IPR000070">
    <property type="entry name" value="Pectinesterase_cat"/>
</dbReference>
<dbReference type="EMBL" id="JARAOO010000009">
    <property type="protein sequence ID" value="KAJ7955139.1"/>
    <property type="molecule type" value="Genomic_DNA"/>
</dbReference>
<dbReference type="SUPFAM" id="SSF51126">
    <property type="entry name" value="Pectin lyase-like"/>
    <property type="match status" value="1"/>
</dbReference>
<dbReference type="PROSITE" id="PS00800">
    <property type="entry name" value="PECTINESTERASE_1"/>
    <property type="match status" value="1"/>
</dbReference>
<keyword evidence="15" id="KW-0812">Transmembrane</keyword>
<evidence type="ECO:0000256" key="6">
    <source>
        <dbReference type="ARBA" id="ARBA00022512"/>
    </source>
</evidence>
<comment type="catalytic activity">
    <reaction evidence="11 14">
        <text>[(1-&gt;4)-alpha-D-galacturonosyl methyl ester](n) + n H2O = [(1-&gt;4)-alpha-D-galacturonosyl](n) + n methanol + n H(+)</text>
        <dbReference type="Rhea" id="RHEA:22380"/>
        <dbReference type="Rhea" id="RHEA-COMP:14570"/>
        <dbReference type="Rhea" id="RHEA-COMP:14573"/>
        <dbReference type="ChEBI" id="CHEBI:15377"/>
        <dbReference type="ChEBI" id="CHEBI:15378"/>
        <dbReference type="ChEBI" id="CHEBI:17790"/>
        <dbReference type="ChEBI" id="CHEBI:140522"/>
        <dbReference type="ChEBI" id="CHEBI:140523"/>
        <dbReference type="EC" id="3.1.1.11"/>
    </reaction>
</comment>
<dbReference type="SUPFAM" id="SSF101148">
    <property type="entry name" value="Plant invertase/pectin methylesterase inhibitor"/>
    <property type="match status" value="1"/>
</dbReference>
<evidence type="ECO:0000256" key="12">
    <source>
        <dbReference type="ARBA" id="ARBA00057335"/>
    </source>
</evidence>
<keyword evidence="15" id="KW-0472">Membrane</keyword>
<evidence type="ECO:0000313" key="17">
    <source>
        <dbReference type="EMBL" id="KAJ7955139.1"/>
    </source>
</evidence>
<keyword evidence="9" id="KW-1015">Disulfide bond</keyword>
<comment type="similarity">
    <text evidence="4">In the C-terminal section; belongs to the pectinesterase family.</text>
</comment>
<dbReference type="InterPro" id="IPR035513">
    <property type="entry name" value="Invertase/methylesterase_inhib"/>
</dbReference>
<feature type="domain" description="Pectinesterase inhibitor" evidence="16">
    <location>
        <begin position="54"/>
        <end position="206"/>
    </location>
</feature>
<evidence type="ECO:0000256" key="9">
    <source>
        <dbReference type="ARBA" id="ARBA00023157"/>
    </source>
</evidence>
<dbReference type="Gene3D" id="1.20.140.40">
    <property type="entry name" value="Invertase/pectin methylesterase inhibitor family protein"/>
    <property type="match status" value="1"/>
</dbReference>
<evidence type="ECO:0000259" key="16">
    <source>
        <dbReference type="SMART" id="SM00856"/>
    </source>
</evidence>
<dbReference type="GO" id="GO:0004857">
    <property type="term" value="F:enzyme inhibitor activity"/>
    <property type="evidence" value="ECO:0007669"/>
    <property type="project" value="InterPro"/>
</dbReference>
<dbReference type="PROSITE" id="PS00503">
    <property type="entry name" value="PECTINESTERASE_2"/>
    <property type="match status" value="1"/>
</dbReference>
<dbReference type="GO" id="GO:0042545">
    <property type="term" value="P:cell wall modification"/>
    <property type="evidence" value="ECO:0007669"/>
    <property type="project" value="UniProtKB-UniRule"/>
</dbReference>
<evidence type="ECO:0000256" key="7">
    <source>
        <dbReference type="ARBA" id="ARBA00022801"/>
    </source>
</evidence>
<evidence type="ECO:0000256" key="13">
    <source>
        <dbReference type="PROSITE-ProRule" id="PRU10040"/>
    </source>
</evidence>
<dbReference type="CDD" id="cd15798">
    <property type="entry name" value="PMEI-like_3"/>
    <property type="match status" value="1"/>
</dbReference>
<dbReference type="EC" id="3.1.1.11" evidence="5 14"/>
<reference evidence="17" key="1">
    <citation type="journal article" date="2023" name="Science">
        <title>Elucidation of the pathway for biosynthesis of saponin adjuvants from the soapbark tree.</title>
        <authorList>
            <person name="Reed J."/>
            <person name="Orme A."/>
            <person name="El-Demerdash A."/>
            <person name="Owen C."/>
            <person name="Martin L.B.B."/>
            <person name="Misra R.C."/>
            <person name="Kikuchi S."/>
            <person name="Rejzek M."/>
            <person name="Martin A.C."/>
            <person name="Harkess A."/>
            <person name="Leebens-Mack J."/>
            <person name="Louveau T."/>
            <person name="Stephenson M.J."/>
            <person name="Osbourn A."/>
        </authorList>
    </citation>
    <scope>NUCLEOTIDE SEQUENCE</scope>
    <source>
        <strain evidence="17">S10</strain>
    </source>
</reference>
<keyword evidence="10" id="KW-0325">Glycoprotein</keyword>
<evidence type="ECO:0000256" key="14">
    <source>
        <dbReference type="RuleBase" id="RU000589"/>
    </source>
</evidence>
<dbReference type="InterPro" id="IPR018040">
    <property type="entry name" value="Pectinesterase_Tyr_AS"/>
</dbReference>
<dbReference type="InterPro" id="IPR012334">
    <property type="entry name" value="Pectin_lyas_fold"/>
</dbReference>
<comment type="subcellular location">
    <subcellularLocation>
        <location evidence="1 14">Secreted</location>
        <location evidence="1 14">Cell wall</location>
    </subcellularLocation>
</comment>
<evidence type="ECO:0000256" key="11">
    <source>
        <dbReference type="ARBA" id="ARBA00047928"/>
    </source>
</evidence>
<feature type="active site" evidence="13">
    <location>
        <position position="403"/>
    </location>
</feature>
<evidence type="ECO:0000256" key="10">
    <source>
        <dbReference type="ARBA" id="ARBA00023180"/>
    </source>
</evidence>
<evidence type="ECO:0000256" key="4">
    <source>
        <dbReference type="ARBA" id="ARBA00007786"/>
    </source>
</evidence>
<dbReference type="GO" id="GO:0030599">
    <property type="term" value="F:pectinesterase activity"/>
    <property type="evidence" value="ECO:0007669"/>
    <property type="project" value="UniProtKB-UniRule"/>
</dbReference>
<dbReference type="NCBIfam" id="TIGR01614">
    <property type="entry name" value="PME_inhib"/>
    <property type="match status" value="1"/>
</dbReference>
<dbReference type="GO" id="GO:0045490">
    <property type="term" value="P:pectin catabolic process"/>
    <property type="evidence" value="ECO:0007669"/>
    <property type="project" value="UniProtKB-UniRule"/>
</dbReference>
<evidence type="ECO:0000256" key="1">
    <source>
        <dbReference type="ARBA" id="ARBA00004191"/>
    </source>
</evidence>
<evidence type="ECO:0000313" key="18">
    <source>
        <dbReference type="Proteomes" id="UP001163823"/>
    </source>
</evidence>
<dbReference type="InterPro" id="IPR006501">
    <property type="entry name" value="Pectinesterase_inhib_dom"/>
</dbReference>
<evidence type="ECO:0000256" key="15">
    <source>
        <dbReference type="SAM" id="Phobius"/>
    </source>
</evidence>
<keyword evidence="6 14" id="KW-0134">Cell wall</keyword>
<keyword evidence="18" id="KW-1185">Reference proteome</keyword>
<dbReference type="InterPro" id="IPR033131">
    <property type="entry name" value="Pectinesterase_Asp_AS"/>
</dbReference>
<evidence type="ECO:0000256" key="8">
    <source>
        <dbReference type="ARBA" id="ARBA00023085"/>
    </source>
</evidence>
<accession>A0AAD7PHI9</accession>
<protein>
    <recommendedName>
        <fullName evidence="5 14">Pectinesterase</fullName>
        <ecNumber evidence="5 14">3.1.1.11</ecNumber>
    </recommendedName>
</protein>
<dbReference type="FunFam" id="2.160.20.10:FF:000001">
    <property type="entry name" value="Pectinesterase"/>
    <property type="match status" value="1"/>
</dbReference>
<keyword evidence="8 14" id="KW-0063">Aspartyl esterase</keyword>
<dbReference type="AlphaFoldDB" id="A0AAD7PHI9"/>
<dbReference type="KEGG" id="qsa:O6P43_021777"/>